<accession>A0AAD6YK90</accession>
<feature type="region of interest" description="Disordered" evidence="1">
    <location>
        <begin position="76"/>
        <end position="103"/>
    </location>
</feature>
<evidence type="ECO:0000259" key="2">
    <source>
        <dbReference type="Pfam" id="PF20415"/>
    </source>
</evidence>
<evidence type="ECO:0000313" key="4">
    <source>
        <dbReference type="Proteomes" id="UP001219525"/>
    </source>
</evidence>
<evidence type="ECO:0000313" key="3">
    <source>
        <dbReference type="EMBL" id="KAJ7221604.1"/>
    </source>
</evidence>
<feature type="compositionally biased region" description="Acidic residues" evidence="1">
    <location>
        <begin position="496"/>
        <end position="516"/>
    </location>
</feature>
<organism evidence="3 4">
    <name type="scientific">Mycena pura</name>
    <dbReference type="NCBI Taxonomy" id="153505"/>
    <lineage>
        <taxon>Eukaryota</taxon>
        <taxon>Fungi</taxon>
        <taxon>Dikarya</taxon>
        <taxon>Basidiomycota</taxon>
        <taxon>Agaricomycotina</taxon>
        <taxon>Agaricomycetes</taxon>
        <taxon>Agaricomycetidae</taxon>
        <taxon>Agaricales</taxon>
        <taxon>Marasmiineae</taxon>
        <taxon>Mycenaceae</taxon>
        <taxon>Mycena</taxon>
    </lineage>
</organism>
<dbReference type="Proteomes" id="UP001219525">
    <property type="component" value="Unassembled WGS sequence"/>
</dbReference>
<feature type="region of interest" description="Disordered" evidence="1">
    <location>
        <begin position="122"/>
        <end position="145"/>
    </location>
</feature>
<protein>
    <recommendedName>
        <fullName evidence="2">DUF6699 domain-containing protein</fullName>
    </recommendedName>
</protein>
<comment type="caution">
    <text evidence="3">The sequence shown here is derived from an EMBL/GenBank/DDBJ whole genome shotgun (WGS) entry which is preliminary data.</text>
</comment>
<keyword evidence="4" id="KW-1185">Reference proteome</keyword>
<proteinExistence type="predicted"/>
<dbReference type="EMBL" id="JARJCW010000008">
    <property type="protein sequence ID" value="KAJ7221604.1"/>
    <property type="molecule type" value="Genomic_DNA"/>
</dbReference>
<feature type="region of interest" description="Disordered" evidence="1">
    <location>
        <begin position="1"/>
        <end position="49"/>
    </location>
</feature>
<reference evidence="3" key="1">
    <citation type="submission" date="2023-03" db="EMBL/GenBank/DDBJ databases">
        <title>Massive genome expansion in bonnet fungi (Mycena s.s.) driven by repeated elements and novel gene families across ecological guilds.</title>
        <authorList>
            <consortium name="Lawrence Berkeley National Laboratory"/>
            <person name="Harder C.B."/>
            <person name="Miyauchi S."/>
            <person name="Viragh M."/>
            <person name="Kuo A."/>
            <person name="Thoen E."/>
            <person name="Andreopoulos B."/>
            <person name="Lu D."/>
            <person name="Skrede I."/>
            <person name="Drula E."/>
            <person name="Henrissat B."/>
            <person name="Morin E."/>
            <person name="Kohler A."/>
            <person name="Barry K."/>
            <person name="LaButti K."/>
            <person name="Morin E."/>
            <person name="Salamov A."/>
            <person name="Lipzen A."/>
            <person name="Mereny Z."/>
            <person name="Hegedus B."/>
            <person name="Baldrian P."/>
            <person name="Stursova M."/>
            <person name="Weitz H."/>
            <person name="Taylor A."/>
            <person name="Grigoriev I.V."/>
            <person name="Nagy L.G."/>
            <person name="Martin F."/>
            <person name="Kauserud H."/>
        </authorList>
    </citation>
    <scope>NUCLEOTIDE SEQUENCE</scope>
    <source>
        <strain evidence="3">9144</strain>
    </source>
</reference>
<dbReference type="AlphaFoldDB" id="A0AAD6YK90"/>
<name>A0AAD6YK90_9AGAR</name>
<feature type="region of interest" description="Disordered" evidence="1">
    <location>
        <begin position="477"/>
        <end position="525"/>
    </location>
</feature>
<feature type="compositionally biased region" description="Pro residues" evidence="1">
    <location>
        <begin position="27"/>
        <end position="36"/>
    </location>
</feature>
<evidence type="ECO:0000256" key="1">
    <source>
        <dbReference type="SAM" id="MobiDB-lite"/>
    </source>
</evidence>
<feature type="domain" description="DUF6699" evidence="2">
    <location>
        <begin position="304"/>
        <end position="437"/>
    </location>
</feature>
<dbReference type="InterPro" id="IPR046522">
    <property type="entry name" value="DUF6699"/>
</dbReference>
<sequence>MATPNVTPFIPPLGTPAPSPNAQAQPPLVPAPPANPQYPAWASQPQSAGSYPIYPSTPYTTGTPFIPSYTPAGPPAGYFPGTGPPGTARPLPPEMGPMPGGYPGFGPPSMSPWANAHNSPWPVPGAHAPPGTPWSQGHSHLSPYAAVGAHPAPQQRPGMWGGPQMAGGFTPAAADPWGAPPPPWAQAQMQQQHMMMGGGGMHGMMGGGGGMHGMMGGMPGMMGGGMGMGMGGGMGLGFGGAGMPDQQQPLSRAIGQVGDRVGPFEEGTSYGPVLEPFLIRAVRAHVRLNPLISPAPDAGAQPFLKWNMLFQSNQCQRSDDPVHLSWSKGRNQPATFPRVTFLRLVSEAFPWTISVTARNRDVGVTCGDVIDTISRTMYQLTSQSEYEALASARRRAVGEAYRHNRSRAHGVPGGSLNPGMLRLDWLVHDTRFGGVRENERLVRRVCGDLLPCTFELACVRQYPMTAEEVRNLEALQRSNARTTRRSSQRPSVESVRDEDEPDSDDDDDDDDDEEEEERGRSRGRR</sequence>
<feature type="compositionally biased region" description="Pro residues" evidence="1">
    <location>
        <begin position="9"/>
        <end position="19"/>
    </location>
</feature>
<gene>
    <name evidence="3" type="ORF">GGX14DRAFT_430412</name>
</gene>
<dbReference type="Pfam" id="PF20415">
    <property type="entry name" value="DUF6699"/>
    <property type="match status" value="1"/>
</dbReference>